<dbReference type="PATRIC" id="fig|722438.3.peg.607"/>
<dbReference type="GeneID" id="66608785"/>
<keyword evidence="1" id="KW-0472">Membrane</keyword>
<feature type="transmembrane region" description="Helical" evidence="1">
    <location>
        <begin position="7"/>
        <end position="32"/>
    </location>
</feature>
<dbReference type="RefSeq" id="WP_014575020.1">
    <property type="nucleotide sequence ID" value="NZ_CP010546.1"/>
</dbReference>
<dbReference type="EMBL" id="CP002077">
    <property type="protein sequence ID" value="ADK86739.1"/>
    <property type="molecule type" value="Genomic_DNA"/>
</dbReference>
<evidence type="ECO:0000256" key="1">
    <source>
        <dbReference type="SAM" id="Phobius"/>
    </source>
</evidence>
<dbReference type="Proteomes" id="UP000007756">
    <property type="component" value="Chromosome"/>
</dbReference>
<accession>A0A0H3DKI3</accession>
<evidence type="ECO:0000313" key="3">
    <source>
        <dbReference type="Proteomes" id="UP000007756"/>
    </source>
</evidence>
<name>A0A0H3DKI3_MYCPB</name>
<sequence length="69" mass="7588">MSAKTSYIVAAVSTAVGIILYFISSLMGVIGVSNDKTLIIVFFVLASIIIINACVFWIIYLFKKRNVVK</sequence>
<dbReference type="PaxDb" id="722438-MPNE_0631"/>
<organism evidence="2 3">
    <name type="scientific">Mycoplasmoides pneumoniae (strain ATCC 15531 / DSM 23978 / CIP 103766 / NBRC 14401 / NCTC 10119 / FH)</name>
    <name type="common">Mycoplasma pneumoniae</name>
    <dbReference type="NCBI Taxonomy" id="722438"/>
    <lineage>
        <taxon>Bacteria</taxon>
        <taxon>Bacillati</taxon>
        <taxon>Mycoplasmatota</taxon>
        <taxon>Mycoplasmoidales</taxon>
        <taxon>Mycoplasmoidaceae</taxon>
        <taxon>Mycoplasmoides</taxon>
    </lineage>
</organism>
<dbReference type="AlphaFoldDB" id="A0A0H3DKI3"/>
<evidence type="ECO:0000313" key="2">
    <source>
        <dbReference type="EMBL" id="ADK86739.1"/>
    </source>
</evidence>
<dbReference type="KEGG" id="mpj:MPNE_0631"/>
<reference evidence="2 3" key="1">
    <citation type="journal article" date="2010" name="Appl. Environ. Microbiol.">
        <title>Targeted chromosomal knockouts in Mycoplasma pneumoniae.</title>
        <authorList>
            <person name="Krishnakumar R."/>
            <person name="Assad-Garcia N."/>
            <person name="Benders G.A."/>
            <person name="Phan Q."/>
            <person name="Montague M.G."/>
            <person name="Glass J.I."/>
        </authorList>
    </citation>
    <scope>NUCLEOTIDE SEQUENCE [LARGE SCALE GENOMIC DNA]</scope>
    <source>
        <strain evidence="3">ATCC 15531 / DSM 22911 / NBRC 14401 / NCTC 10119 / FH</strain>
    </source>
</reference>
<keyword evidence="1" id="KW-0812">Transmembrane</keyword>
<gene>
    <name evidence="2" type="ordered locus">MPNE_0631</name>
</gene>
<dbReference type="STRING" id="722438.F539_03030"/>
<protein>
    <submittedName>
        <fullName evidence="2">Uncharacterized protein</fullName>
    </submittedName>
</protein>
<feature type="transmembrane region" description="Helical" evidence="1">
    <location>
        <begin position="38"/>
        <end position="62"/>
    </location>
</feature>
<proteinExistence type="predicted"/>
<keyword evidence="1" id="KW-1133">Transmembrane helix</keyword>
<dbReference type="HOGENOM" id="CLU_2771443_0_0_14"/>